<sequence length="249" mass="26871">MSNPEMNAAPSSRETVILVPGLLCDGAVWQHQQAAISREYDVLVPDLTRQDSIAAMAAQVLADAPPRFAIAGHSMGARVALSVWQQAPDRVQRLALLDTGVHPAGPDEPSKRQAMLDISANRGMTALADVWLPPMVKDGLLDTDPMLRAALYAMVGRMSPAIHRAQIAALLARPDARPLLPLIRCPVLIGVGALDRWSPPDQHREIASVISHARYVVFEDSGHMAPMEAAEAVSDALLQWMHEPEGQSA</sequence>
<dbReference type="RefSeq" id="WP_188513217.1">
    <property type="nucleotide sequence ID" value="NZ_BMGD01000002.1"/>
</dbReference>
<dbReference type="InterPro" id="IPR000073">
    <property type="entry name" value="AB_hydrolase_1"/>
</dbReference>
<gene>
    <name evidence="2" type="ORF">GCM10010833_09050</name>
</gene>
<dbReference type="Pfam" id="PF12697">
    <property type="entry name" value="Abhydrolase_6"/>
    <property type="match status" value="1"/>
</dbReference>
<proteinExistence type="predicted"/>
<dbReference type="PANTHER" id="PTHR43798">
    <property type="entry name" value="MONOACYLGLYCEROL LIPASE"/>
    <property type="match status" value="1"/>
</dbReference>
<comment type="caution">
    <text evidence="2">The sequence shown here is derived from an EMBL/GenBank/DDBJ whole genome shotgun (WGS) entry which is preliminary data.</text>
</comment>
<dbReference type="PANTHER" id="PTHR43798:SF29">
    <property type="entry name" value="AB HYDROLASE-1 DOMAIN-CONTAINING PROTEIN"/>
    <property type="match status" value="1"/>
</dbReference>
<organism evidence="2 3">
    <name type="scientific">Blastomonas aquatica</name>
    <dbReference type="NCBI Taxonomy" id="1510276"/>
    <lineage>
        <taxon>Bacteria</taxon>
        <taxon>Pseudomonadati</taxon>
        <taxon>Pseudomonadota</taxon>
        <taxon>Alphaproteobacteria</taxon>
        <taxon>Sphingomonadales</taxon>
        <taxon>Sphingomonadaceae</taxon>
        <taxon>Blastomonas</taxon>
    </lineage>
</organism>
<dbReference type="GO" id="GO:0016787">
    <property type="term" value="F:hydrolase activity"/>
    <property type="evidence" value="ECO:0007669"/>
    <property type="project" value="UniProtKB-KW"/>
</dbReference>
<dbReference type="SUPFAM" id="SSF53474">
    <property type="entry name" value="alpha/beta-Hydrolases"/>
    <property type="match status" value="1"/>
</dbReference>
<dbReference type="Proteomes" id="UP000614261">
    <property type="component" value="Unassembled WGS sequence"/>
</dbReference>
<keyword evidence="3" id="KW-1185">Reference proteome</keyword>
<dbReference type="EMBL" id="BMGD01000002">
    <property type="protein sequence ID" value="GGB56522.1"/>
    <property type="molecule type" value="Genomic_DNA"/>
</dbReference>
<name>A0ABQ1J1P3_9SPHN</name>
<evidence type="ECO:0000259" key="1">
    <source>
        <dbReference type="Pfam" id="PF12697"/>
    </source>
</evidence>
<dbReference type="InterPro" id="IPR050266">
    <property type="entry name" value="AB_hydrolase_sf"/>
</dbReference>
<evidence type="ECO:0000313" key="2">
    <source>
        <dbReference type="EMBL" id="GGB56522.1"/>
    </source>
</evidence>
<reference evidence="3" key="1">
    <citation type="journal article" date="2019" name="Int. J. Syst. Evol. Microbiol.">
        <title>The Global Catalogue of Microorganisms (GCM) 10K type strain sequencing project: providing services to taxonomists for standard genome sequencing and annotation.</title>
        <authorList>
            <consortium name="The Broad Institute Genomics Platform"/>
            <consortium name="The Broad Institute Genome Sequencing Center for Infectious Disease"/>
            <person name="Wu L."/>
            <person name="Ma J."/>
        </authorList>
    </citation>
    <scope>NUCLEOTIDE SEQUENCE [LARGE SCALE GENOMIC DNA]</scope>
    <source>
        <strain evidence="3">CGMCC 1.12851</strain>
    </source>
</reference>
<protein>
    <submittedName>
        <fullName evidence="2">Hydrolase</fullName>
    </submittedName>
</protein>
<keyword evidence="2" id="KW-0378">Hydrolase</keyword>
<evidence type="ECO:0000313" key="3">
    <source>
        <dbReference type="Proteomes" id="UP000614261"/>
    </source>
</evidence>
<feature type="domain" description="AB hydrolase-1" evidence="1">
    <location>
        <begin position="16"/>
        <end position="236"/>
    </location>
</feature>
<accession>A0ABQ1J1P3</accession>
<dbReference type="Gene3D" id="3.40.50.1820">
    <property type="entry name" value="alpha/beta hydrolase"/>
    <property type="match status" value="1"/>
</dbReference>
<dbReference type="InterPro" id="IPR029058">
    <property type="entry name" value="AB_hydrolase_fold"/>
</dbReference>